<dbReference type="Proteomes" id="UP000814140">
    <property type="component" value="Unassembled WGS sequence"/>
</dbReference>
<keyword evidence="2" id="KW-1185">Reference proteome</keyword>
<evidence type="ECO:0000313" key="1">
    <source>
        <dbReference type="EMBL" id="KAI0066419.1"/>
    </source>
</evidence>
<protein>
    <submittedName>
        <fullName evidence="1">WD40 repeat-like protein</fullName>
    </submittedName>
</protein>
<sequence>MASAPITINADEVNCLIYAYLRDSGFTHSAFNLRNEGRLDLSSNFPKHIPRGELVELLIKALLYMEVEAHWRGNDLTANCTTGFSLLESHVCSLNPAAVKPTANLPPVPVLDPKPHPLPAIERIDSAQKRKASTPITEDARSEKRLKSDTEGGDSAIETVQTPDPSMKSKKDESKVSQNDPPNDNMLYDPTSKKLKRPKSPGPDDDETDPDAVRLLSAHKAQVFVCAWNPVKHGLLASGSKDAIVHLWNLPGPPKDGLGHAPPHFEPPRTLKYAPREDGDLTSLDWNHDGTLLAIGSYDAVLRVCDASGEMYFSDSTHTAPIFTTRFSKSGQWLLTASLDYSTCLWDIRTKTLHMHIRGQDSVLDVDWLNDDTYVSCGSDRYIHAFNVNRDSPTTSFSGHEQEINQVKANPTGTRIASCSDDRTARIWSTSSIQRGSTLCEESIVLRGHSEAVNGVSWCSKPSAEGHELLATSSFDHTARLWDAETGECLKVFANHKRPIYTIQFSPNGMWLATGSGDGMLHIYDVEAREKIWTWHSEGQKRSVFEIDWQQTGDIDRIAMGLESRKVGVIDVTRLPALQRRLR</sequence>
<gene>
    <name evidence="1" type="ORF">BV25DRAFT_1878281</name>
</gene>
<evidence type="ECO:0000313" key="2">
    <source>
        <dbReference type="Proteomes" id="UP000814140"/>
    </source>
</evidence>
<reference evidence="1" key="1">
    <citation type="submission" date="2021-03" db="EMBL/GenBank/DDBJ databases">
        <authorList>
            <consortium name="DOE Joint Genome Institute"/>
            <person name="Ahrendt S."/>
            <person name="Looney B.P."/>
            <person name="Miyauchi S."/>
            <person name="Morin E."/>
            <person name="Drula E."/>
            <person name="Courty P.E."/>
            <person name="Chicoki N."/>
            <person name="Fauchery L."/>
            <person name="Kohler A."/>
            <person name="Kuo A."/>
            <person name="Labutti K."/>
            <person name="Pangilinan J."/>
            <person name="Lipzen A."/>
            <person name="Riley R."/>
            <person name="Andreopoulos W."/>
            <person name="He G."/>
            <person name="Johnson J."/>
            <person name="Barry K.W."/>
            <person name="Grigoriev I.V."/>
            <person name="Nagy L."/>
            <person name="Hibbett D."/>
            <person name="Henrissat B."/>
            <person name="Matheny P.B."/>
            <person name="Labbe J."/>
            <person name="Martin F."/>
        </authorList>
    </citation>
    <scope>NUCLEOTIDE SEQUENCE</scope>
    <source>
        <strain evidence="1">HHB10654</strain>
    </source>
</reference>
<proteinExistence type="predicted"/>
<name>A0ACB8TD91_9AGAM</name>
<comment type="caution">
    <text evidence="1">The sequence shown here is derived from an EMBL/GenBank/DDBJ whole genome shotgun (WGS) entry which is preliminary data.</text>
</comment>
<accession>A0ACB8TD91</accession>
<organism evidence="1 2">
    <name type="scientific">Artomyces pyxidatus</name>
    <dbReference type="NCBI Taxonomy" id="48021"/>
    <lineage>
        <taxon>Eukaryota</taxon>
        <taxon>Fungi</taxon>
        <taxon>Dikarya</taxon>
        <taxon>Basidiomycota</taxon>
        <taxon>Agaricomycotina</taxon>
        <taxon>Agaricomycetes</taxon>
        <taxon>Russulales</taxon>
        <taxon>Auriscalpiaceae</taxon>
        <taxon>Artomyces</taxon>
    </lineage>
</organism>
<dbReference type="EMBL" id="MU277192">
    <property type="protein sequence ID" value="KAI0066419.1"/>
    <property type="molecule type" value="Genomic_DNA"/>
</dbReference>
<reference evidence="1" key="2">
    <citation type="journal article" date="2022" name="New Phytol.">
        <title>Evolutionary transition to the ectomycorrhizal habit in the genomes of a hyperdiverse lineage of mushroom-forming fungi.</title>
        <authorList>
            <person name="Looney B."/>
            <person name="Miyauchi S."/>
            <person name="Morin E."/>
            <person name="Drula E."/>
            <person name="Courty P.E."/>
            <person name="Kohler A."/>
            <person name="Kuo A."/>
            <person name="LaButti K."/>
            <person name="Pangilinan J."/>
            <person name="Lipzen A."/>
            <person name="Riley R."/>
            <person name="Andreopoulos W."/>
            <person name="He G."/>
            <person name="Johnson J."/>
            <person name="Nolan M."/>
            <person name="Tritt A."/>
            <person name="Barry K.W."/>
            <person name="Grigoriev I.V."/>
            <person name="Nagy L.G."/>
            <person name="Hibbett D."/>
            <person name="Henrissat B."/>
            <person name="Matheny P.B."/>
            <person name="Labbe J."/>
            <person name="Martin F.M."/>
        </authorList>
    </citation>
    <scope>NUCLEOTIDE SEQUENCE</scope>
    <source>
        <strain evidence="1">HHB10654</strain>
    </source>
</reference>